<proteinExistence type="predicted"/>
<evidence type="ECO:0000313" key="3">
    <source>
        <dbReference type="Proteomes" id="UP001604335"/>
    </source>
</evidence>
<evidence type="ECO:0000313" key="2">
    <source>
        <dbReference type="EMBL" id="MFG3817737.1"/>
    </source>
</evidence>
<feature type="compositionally biased region" description="Basic and acidic residues" evidence="1">
    <location>
        <begin position="443"/>
        <end position="452"/>
    </location>
</feature>
<dbReference type="RefSeq" id="WP_393012277.1">
    <property type="nucleotide sequence ID" value="NZ_JAZAQF010000052.1"/>
</dbReference>
<organism evidence="2 3">
    <name type="scientific">Limnothrix redekei LRLZ20PSL1</name>
    <dbReference type="NCBI Taxonomy" id="3112953"/>
    <lineage>
        <taxon>Bacteria</taxon>
        <taxon>Bacillati</taxon>
        <taxon>Cyanobacteriota</taxon>
        <taxon>Cyanophyceae</taxon>
        <taxon>Pseudanabaenales</taxon>
        <taxon>Pseudanabaenaceae</taxon>
        <taxon>Limnothrix</taxon>
    </lineage>
</organism>
<feature type="compositionally biased region" description="Pro residues" evidence="1">
    <location>
        <begin position="628"/>
        <end position="640"/>
    </location>
</feature>
<evidence type="ECO:0000256" key="1">
    <source>
        <dbReference type="SAM" id="MobiDB-lite"/>
    </source>
</evidence>
<gene>
    <name evidence="2" type="ORF">VPK24_08820</name>
</gene>
<sequence length="776" mass="83930">MEYCEFLLQKEGDRAWLPLESPSVEVLEGRYRLIARSSYPDAAVEIRVGYQPDGAIGGTSQRTQSRSAQTNVNGLVVVIPFTVLRPGLWEFSCRQSVGEEADPTTTGPTWRYAVTLQVLAVEAEDWVDVEPQPAADALAQASNGSEVVSRSPDEFSPSHGTNGAEGAVEKVMPELVAEANAANELADSIAPKIPQATEPESIASEIVSGIASEVAPEIAPESTPKNTPEITPVIAPEPASAKPPSIPLPALPPTEPFTPPIERLIQVEDDRLLRIADRLLQQMVEPAEPDPMETIDPLVAASQLPPLHLRLDRTTYITAWGDQLVLQGSLDWAEPAKAPMLAQLPPTLEWRVTLRDPNSQRVLVRLRQPIAGSRWSRPSDRPLPGQFTCAVELPLEASTFLMLGELALYPHSLPSAEPLTSQAFAVAADADALLRAIEPDFRPEDCTEDDRASAALPHESLPFRPNSQAPAKKSLDLKLLNFVQPAKAPMLPSMSPSMSPSMDSAPSMPEAAPEPIAGVELPEAAILQGLPPAAPIPTANGPAPWAIDPLPSEPSPFDALPKGHRFWSRLTALADDQDLRAWMRARGEGVAPAPEPPDPDADWTAGEVLVDDLLPLQNRSNGWSAQASPPPPPADATLPPTMPIPQPTIELLTHPLVAETTATLRLRVTEVPSRLCIKVWTSDRQTRQILEPPRWLLELPPNGLGELETRVTLTVPALVAELSIEAVVMELATHRESRKTVIVAPVLPPESHPDRPTLDPLAINNLFEALSPSRWD</sequence>
<keyword evidence="3" id="KW-1185">Reference proteome</keyword>
<reference evidence="3" key="1">
    <citation type="journal article" date="2024" name="Algal Res.">
        <title>Biochemical, toxicological and genomic investigation of a high-biomass producing Limnothrix strain isolated from Italian shallow drinking water reservoir.</title>
        <authorList>
            <person name="Simonazzi M."/>
            <person name="Shishido T.K."/>
            <person name="Delbaje E."/>
            <person name="Wahlsten M."/>
            <person name="Fewer D.P."/>
            <person name="Sivonen K."/>
            <person name="Pezzolesi L."/>
            <person name="Pistocchi R."/>
        </authorList>
    </citation>
    <scope>NUCLEOTIDE SEQUENCE [LARGE SCALE GENOMIC DNA]</scope>
    <source>
        <strain evidence="3">LRLZ20PSL1</strain>
    </source>
</reference>
<feature type="region of interest" description="Disordered" evidence="1">
    <location>
        <begin position="619"/>
        <end position="640"/>
    </location>
</feature>
<feature type="region of interest" description="Disordered" evidence="1">
    <location>
        <begin position="138"/>
        <end position="165"/>
    </location>
</feature>
<comment type="caution">
    <text evidence="2">The sequence shown here is derived from an EMBL/GenBank/DDBJ whole genome shotgun (WGS) entry which is preliminary data.</text>
</comment>
<dbReference type="EMBL" id="JAZAQF010000052">
    <property type="protein sequence ID" value="MFG3817737.1"/>
    <property type="molecule type" value="Genomic_DNA"/>
</dbReference>
<name>A0ABW7C9A0_9CYAN</name>
<feature type="region of interest" description="Disordered" evidence="1">
    <location>
        <begin position="443"/>
        <end position="469"/>
    </location>
</feature>
<feature type="region of interest" description="Disordered" evidence="1">
    <location>
        <begin position="491"/>
        <end position="511"/>
    </location>
</feature>
<dbReference type="Proteomes" id="UP001604335">
    <property type="component" value="Unassembled WGS sequence"/>
</dbReference>
<protein>
    <submittedName>
        <fullName evidence="2">Uncharacterized protein</fullName>
    </submittedName>
</protein>
<accession>A0ABW7C9A0</accession>